<evidence type="ECO:0000313" key="4">
    <source>
        <dbReference type="Proteomes" id="UP000832034"/>
    </source>
</evidence>
<dbReference type="InterPro" id="IPR001455">
    <property type="entry name" value="TusA-like"/>
</dbReference>
<feature type="domain" description="UPF0033" evidence="2">
    <location>
        <begin position="6"/>
        <end position="30"/>
    </location>
</feature>
<evidence type="ECO:0000313" key="3">
    <source>
        <dbReference type="EMBL" id="UOO93024.1"/>
    </source>
</evidence>
<sequence length="75" mass="8147">MTQAQLDVKGLKCPMPMLRAKKALANLQSGDELTVYATDASVQEDFAAFCRHTGHVLLSSEALADGSFTLVLRHK</sequence>
<dbReference type="PROSITE" id="PS01148">
    <property type="entry name" value="UPF0033"/>
    <property type="match status" value="1"/>
</dbReference>
<proteinExistence type="inferred from homology"/>
<accession>A0ABY4EB88</accession>
<comment type="similarity">
    <text evidence="1">Belongs to the sulfur carrier protein TusA family.</text>
</comment>
<organism evidence="3 4">
    <name type="scientific">Vitreoscilla stercoraria</name>
    <dbReference type="NCBI Taxonomy" id="61"/>
    <lineage>
        <taxon>Bacteria</taxon>
        <taxon>Pseudomonadati</taxon>
        <taxon>Pseudomonadota</taxon>
        <taxon>Betaproteobacteria</taxon>
        <taxon>Neisseriales</taxon>
        <taxon>Neisseriaceae</taxon>
        <taxon>Vitreoscilla</taxon>
    </lineage>
</organism>
<name>A0ABY4EB88_VITST</name>
<dbReference type="CDD" id="cd00291">
    <property type="entry name" value="SirA_YedF_YeeD"/>
    <property type="match status" value="1"/>
</dbReference>
<reference evidence="3" key="2">
    <citation type="journal article" date="2022" name="Res Sq">
        <title>Evolution of multicellular longitudinally dividing oral cavity symbionts (Neisseriaceae).</title>
        <authorList>
            <person name="Nyongesa S."/>
            <person name="Weber P."/>
            <person name="Bernet E."/>
            <person name="Pullido F."/>
            <person name="Nieckarz M."/>
            <person name="Delaby M."/>
            <person name="Nieves C."/>
            <person name="Viehboeck T."/>
            <person name="Krause N."/>
            <person name="Rivera-Millot A."/>
            <person name="Nakamura A."/>
            <person name="Vischer N."/>
            <person name="VanNieuwenhze M."/>
            <person name="Brun Y."/>
            <person name="Cava F."/>
            <person name="Bulgheresi S."/>
            <person name="Veyrier F."/>
        </authorList>
    </citation>
    <scope>NUCLEOTIDE SEQUENCE</scope>
    <source>
        <strain evidence="3">SAG 1488-6</strain>
    </source>
</reference>
<dbReference type="PANTHER" id="PTHR33279">
    <property type="entry name" value="SULFUR CARRIER PROTEIN YEDF-RELATED"/>
    <property type="match status" value="1"/>
</dbReference>
<protein>
    <submittedName>
        <fullName evidence="3">Sulfurtransferase TusA family protein</fullName>
    </submittedName>
</protein>
<evidence type="ECO:0000259" key="2">
    <source>
        <dbReference type="PROSITE" id="PS01148"/>
    </source>
</evidence>
<dbReference type="InterPro" id="IPR036868">
    <property type="entry name" value="TusA-like_sf"/>
</dbReference>
<keyword evidence="4" id="KW-1185">Reference proteome</keyword>
<dbReference type="Gene3D" id="3.30.110.40">
    <property type="entry name" value="TusA-like domain"/>
    <property type="match status" value="1"/>
</dbReference>
<dbReference type="RefSeq" id="WP_019958056.1">
    <property type="nucleotide sequence ID" value="NZ_CP091512.1"/>
</dbReference>
<dbReference type="PANTHER" id="PTHR33279:SF6">
    <property type="entry name" value="SULFUR CARRIER PROTEIN YEDF-RELATED"/>
    <property type="match status" value="1"/>
</dbReference>
<reference evidence="3" key="1">
    <citation type="submission" date="2021-12" db="EMBL/GenBank/DDBJ databases">
        <authorList>
            <person name="Veyrier F.J."/>
        </authorList>
    </citation>
    <scope>NUCLEOTIDE SEQUENCE</scope>
    <source>
        <strain evidence="3">SAG 1488-6</strain>
    </source>
</reference>
<evidence type="ECO:0000256" key="1">
    <source>
        <dbReference type="ARBA" id="ARBA00008984"/>
    </source>
</evidence>
<dbReference type="SUPFAM" id="SSF64307">
    <property type="entry name" value="SirA-like"/>
    <property type="match status" value="1"/>
</dbReference>
<dbReference type="Pfam" id="PF01206">
    <property type="entry name" value="TusA"/>
    <property type="match status" value="1"/>
</dbReference>
<dbReference type="EMBL" id="CP091512">
    <property type="protein sequence ID" value="UOO93024.1"/>
    <property type="molecule type" value="Genomic_DNA"/>
</dbReference>
<gene>
    <name evidence="3" type="ORF">LVJ81_03015</name>
</gene>
<dbReference type="Proteomes" id="UP000832034">
    <property type="component" value="Chromosome"/>
</dbReference>